<accession>A0A7S3FR68</accession>
<name>A0A7S3FR68_9CHLO</name>
<evidence type="ECO:0000256" key="3">
    <source>
        <dbReference type="ARBA" id="ARBA00022602"/>
    </source>
</evidence>
<dbReference type="Proteomes" id="UP001472866">
    <property type="component" value="Chromosome 04"/>
</dbReference>
<dbReference type="Pfam" id="PF00432">
    <property type="entry name" value="Prenyltrans"/>
    <property type="match status" value="1"/>
</dbReference>
<evidence type="ECO:0000256" key="4">
    <source>
        <dbReference type="ARBA" id="ARBA00022679"/>
    </source>
</evidence>
<dbReference type="Gene3D" id="1.50.10.20">
    <property type="match status" value="1"/>
</dbReference>
<dbReference type="AlphaFoldDB" id="A0A7S3FR68"/>
<evidence type="ECO:0000259" key="8">
    <source>
        <dbReference type="Pfam" id="PF00432"/>
    </source>
</evidence>
<evidence type="ECO:0000256" key="1">
    <source>
        <dbReference type="ARBA" id="ARBA00001947"/>
    </source>
</evidence>
<dbReference type="InterPro" id="IPR008930">
    <property type="entry name" value="Terpenoid_cyclase/PrenylTrfase"/>
</dbReference>
<comment type="cofactor">
    <cofactor evidence="1">
        <name>Zn(2+)</name>
        <dbReference type="ChEBI" id="CHEBI:29105"/>
    </cofactor>
</comment>
<dbReference type="GO" id="GO:0046872">
    <property type="term" value="F:metal ion binding"/>
    <property type="evidence" value="ECO:0007669"/>
    <property type="project" value="UniProtKB-KW"/>
</dbReference>
<dbReference type="InterPro" id="IPR045089">
    <property type="entry name" value="PGGT1B-like"/>
</dbReference>
<keyword evidence="3" id="KW-0637">Prenyltransferase</keyword>
<dbReference type="InterPro" id="IPR001330">
    <property type="entry name" value="Prenyltrans"/>
</dbReference>
<evidence type="ECO:0000313" key="10">
    <source>
        <dbReference type="EMBL" id="WZN61648.1"/>
    </source>
</evidence>
<evidence type="ECO:0000313" key="11">
    <source>
        <dbReference type="Proteomes" id="UP001472866"/>
    </source>
</evidence>
<evidence type="ECO:0000256" key="6">
    <source>
        <dbReference type="ARBA" id="ARBA00022737"/>
    </source>
</evidence>
<protein>
    <submittedName>
        <fullName evidence="10">Protein farnesyltransferase subunit beta</fullName>
    </submittedName>
</protein>
<sequence>MALTPTEFETSSLRKKVVALLDEGRALRRGDDGSTATSTDSFLSCFDKAEVEGHARFLLSGLSLLKPGFRSLDASRPWLLFWIVHGLSLLGIEYEGTGENLTPASWYPFSPVTEELARTLGGAPSKTSCLGFVASCQNSSGGYGGGPQQLSHVATTYAAVAALVVVGGRDALEQVDREALASFLGRMQVKHGKRKGAFTVHVGGEVDMRACYLVMAVFRMVGLDPATFLDLDAMVEYIRSCQTYEGGFGGEPGNEAHGGYSYCAFAALALAGRHGEVDIYQLLEWASGRQQSVEGGFNGRTNKLVDSCYSWWQGALLCLIEEHLCQEIDLGEREDTVFHSGALQDWILLCCQLPPKSGGLRDKPGASPDYYHTCYALSGLSLCYRRGAMPHNRTDLLCNVREDKLLALDERLRREHKHTR</sequence>
<keyword evidence="11" id="KW-1185">Reference proteome</keyword>
<organism evidence="9">
    <name type="scientific">Chloropicon roscoffensis</name>
    <dbReference type="NCBI Taxonomy" id="1461544"/>
    <lineage>
        <taxon>Eukaryota</taxon>
        <taxon>Viridiplantae</taxon>
        <taxon>Chlorophyta</taxon>
        <taxon>Chloropicophyceae</taxon>
        <taxon>Chloropicales</taxon>
        <taxon>Chloropicaceae</taxon>
        <taxon>Chloropicon</taxon>
    </lineage>
</organism>
<keyword evidence="7" id="KW-0862">Zinc</keyword>
<gene>
    <name evidence="9" type="ORF">CROS1456_LOCUS3252</name>
    <name evidence="10" type="ORF">HKI87_04g31830</name>
</gene>
<reference evidence="9" key="1">
    <citation type="submission" date="2021-01" db="EMBL/GenBank/DDBJ databases">
        <authorList>
            <person name="Corre E."/>
            <person name="Pelletier E."/>
            <person name="Niang G."/>
            <person name="Scheremetjew M."/>
            <person name="Finn R."/>
            <person name="Kale V."/>
            <person name="Holt S."/>
            <person name="Cochrane G."/>
            <person name="Meng A."/>
            <person name="Brown T."/>
            <person name="Cohen L."/>
        </authorList>
    </citation>
    <scope>NUCLEOTIDE SEQUENCE</scope>
    <source>
        <strain evidence="9">RCC1871</strain>
    </source>
</reference>
<keyword evidence="6" id="KW-0677">Repeat</keyword>
<comment type="similarity">
    <text evidence="2">Belongs to the protein prenyltransferase subunit beta family.</text>
</comment>
<dbReference type="SUPFAM" id="SSF48239">
    <property type="entry name" value="Terpenoid cyclases/Protein prenyltransferases"/>
    <property type="match status" value="1"/>
</dbReference>
<dbReference type="EMBL" id="HBHZ01004234">
    <property type="protein sequence ID" value="CAE0190163.1"/>
    <property type="molecule type" value="Transcribed_RNA"/>
</dbReference>
<evidence type="ECO:0000256" key="2">
    <source>
        <dbReference type="ARBA" id="ARBA00010497"/>
    </source>
</evidence>
<dbReference type="GO" id="GO:0004660">
    <property type="term" value="F:protein farnesyltransferase activity"/>
    <property type="evidence" value="ECO:0007669"/>
    <property type="project" value="TreeGrafter"/>
</dbReference>
<evidence type="ECO:0000256" key="7">
    <source>
        <dbReference type="ARBA" id="ARBA00022833"/>
    </source>
</evidence>
<dbReference type="PANTHER" id="PTHR11774">
    <property type="entry name" value="GERANYLGERANYL TRANSFERASE TYPE BETA SUBUNIT"/>
    <property type="match status" value="1"/>
</dbReference>
<keyword evidence="4" id="KW-0808">Transferase</keyword>
<dbReference type="EMBL" id="CP151504">
    <property type="protein sequence ID" value="WZN61648.1"/>
    <property type="molecule type" value="Genomic_DNA"/>
</dbReference>
<evidence type="ECO:0000313" key="9">
    <source>
        <dbReference type="EMBL" id="CAE0190163.1"/>
    </source>
</evidence>
<feature type="domain" description="Prenyltransferase alpha-alpha toroid" evidence="8">
    <location>
        <begin position="51"/>
        <end position="389"/>
    </location>
</feature>
<keyword evidence="5" id="KW-0479">Metal-binding</keyword>
<evidence type="ECO:0000256" key="5">
    <source>
        <dbReference type="ARBA" id="ARBA00022723"/>
    </source>
</evidence>
<reference evidence="10 11" key="2">
    <citation type="submission" date="2024-03" db="EMBL/GenBank/DDBJ databases">
        <title>Complete genome sequence of the green alga Chloropicon roscoffensis RCC1871.</title>
        <authorList>
            <person name="Lemieux C."/>
            <person name="Pombert J.-F."/>
            <person name="Otis C."/>
            <person name="Turmel M."/>
        </authorList>
    </citation>
    <scope>NUCLEOTIDE SEQUENCE [LARGE SCALE GENOMIC DNA]</scope>
    <source>
        <strain evidence="10 11">RCC1871</strain>
    </source>
</reference>
<dbReference type="PANTHER" id="PTHR11774:SF6">
    <property type="entry name" value="PROTEIN FARNESYLTRANSFERASE SUBUNIT BETA"/>
    <property type="match status" value="1"/>
</dbReference>
<dbReference type="GO" id="GO:0005965">
    <property type="term" value="C:protein farnesyltransferase complex"/>
    <property type="evidence" value="ECO:0007669"/>
    <property type="project" value="TreeGrafter"/>
</dbReference>
<proteinExistence type="inferred from homology"/>